<dbReference type="Gene3D" id="1.10.238.10">
    <property type="entry name" value="EF-hand"/>
    <property type="match status" value="1"/>
</dbReference>
<dbReference type="GO" id="GO:0045116">
    <property type="term" value="P:protein neddylation"/>
    <property type="evidence" value="ECO:0007669"/>
    <property type="project" value="TreeGrafter"/>
</dbReference>
<dbReference type="InterPro" id="IPR014764">
    <property type="entry name" value="DCN-prot"/>
</dbReference>
<dbReference type="STRING" id="1314777.A0A165AFF0"/>
<organism evidence="3 4">
    <name type="scientific">Sistotremastrum niveocremeum HHB9708</name>
    <dbReference type="NCBI Taxonomy" id="1314777"/>
    <lineage>
        <taxon>Eukaryota</taxon>
        <taxon>Fungi</taxon>
        <taxon>Dikarya</taxon>
        <taxon>Basidiomycota</taxon>
        <taxon>Agaricomycotina</taxon>
        <taxon>Agaricomycetes</taxon>
        <taxon>Sistotremastrales</taxon>
        <taxon>Sistotremastraceae</taxon>
        <taxon>Sertulicium</taxon>
        <taxon>Sertulicium niveocremeum</taxon>
    </lineage>
</organism>
<protein>
    <recommendedName>
        <fullName evidence="1">Defective in cullin neddylation protein</fullName>
    </recommendedName>
</protein>
<dbReference type="Proteomes" id="UP000076722">
    <property type="component" value="Unassembled WGS sequence"/>
</dbReference>
<evidence type="ECO:0000313" key="4">
    <source>
        <dbReference type="Proteomes" id="UP000076722"/>
    </source>
</evidence>
<name>A0A165AFF0_9AGAM</name>
<reference evidence="3 4" key="1">
    <citation type="journal article" date="2016" name="Mol. Biol. Evol.">
        <title>Comparative Genomics of Early-Diverging Mushroom-Forming Fungi Provides Insights into the Origins of Lignocellulose Decay Capabilities.</title>
        <authorList>
            <person name="Nagy L.G."/>
            <person name="Riley R."/>
            <person name="Tritt A."/>
            <person name="Adam C."/>
            <person name="Daum C."/>
            <person name="Floudas D."/>
            <person name="Sun H."/>
            <person name="Yadav J.S."/>
            <person name="Pangilinan J."/>
            <person name="Larsson K.H."/>
            <person name="Matsuura K."/>
            <person name="Barry K."/>
            <person name="Labutti K."/>
            <person name="Kuo R."/>
            <person name="Ohm R.A."/>
            <person name="Bhattacharya S.S."/>
            <person name="Shirouzu T."/>
            <person name="Yoshinaga Y."/>
            <person name="Martin F.M."/>
            <person name="Grigoriev I.V."/>
            <person name="Hibbett D.S."/>
        </authorList>
    </citation>
    <scope>NUCLEOTIDE SEQUENCE [LARGE SCALE GENOMIC DNA]</scope>
    <source>
        <strain evidence="3 4">HHB9708</strain>
    </source>
</reference>
<dbReference type="GO" id="GO:0031624">
    <property type="term" value="F:ubiquitin conjugating enzyme binding"/>
    <property type="evidence" value="ECO:0007669"/>
    <property type="project" value="TreeGrafter"/>
</dbReference>
<evidence type="ECO:0000256" key="1">
    <source>
        <dbReference type="RuleBase" id="RU410713"/>
    </source>
</evidence>
<accession>A0A165AFF0</accession>
<evidence type="ECO:0000259" key="2">
    <source>
        <dbReference type="PROSITE" id="PS51229"/>
    </source>
</evidence>
<feature type="domain" description="DCUN1" evidence="2">
    <location>
        <begin position="52"/>
        <end position="126"/>
    </location>
</feature>
<dbReference type="AlphaFoldDB" id="A0A165AFF0"/>
<proteinExistence type="predicted"/>
<dbReference type="PANTHER" id="PTHR12281:SF12">
    <property type="entry name" value="DEFECTIVE IN CULLIN NEDDYLATION PROTEIN"/>
    <property type="match status" value="1"/>
</dbReference>
<dbReference type="OrthoDB" id="27198at2759"/>
<dbReference type="EMBL" id="KV419394">
    <property type="protein sequence ID" value="KZS98915.1"/>
    <property type="molecule type" value="Genomic_DNA"/>
</dbReference>
<dbReference type="GO" id="GO:0000151">
    <property type="term" value="C:ubiquitin ligase complex"/>
    <property type="evidence" value="ECO:0007669"/>
    <property type="project" value="TreeGrafter"/>
</dbReference>
<dbReference type="PROSITE" id="PS51229">
    <property type="entry name" value="DCUN1"/>
    <property type="match status" value="1"/>
</dbReference>
<dbReference type="InterPro" id="IPR005176">
    <property type="entry name" value="PONY_dom"/>
</dbReference>
<comment type="function">
    <text evidence="1">Neddylation of cullins play an essential role in the regulation of SCF-type complexes activity.</text>
</comment>
<evidence type="ECO:0000313" key="3">
    <source>
        <dbReference type="EMBL" id="KZS98915.1"/>
    </source>
</evidence>
<dbReference type="GO" id="GO:0032182">
    <property type="term" value="F:ubiquitin-like protein binding"/>
    <property type="evidence" value="ECO:0007669"/>
    <property type="project" value="TreeGrafter"/>
</dbReference>
<dbReference type="GO" id="GO:0097602">
    <property type="term" value="F:cullin family protein binding"/>
    <property type="evidence" value="ECO:0007669"/>
    <property type="project" value="TreeGrafter"/>
</dbReference>
<keyword evidence="4" id="KW-1185">Reference proteome</keyword>
<gene>
    <name evidence="3" type="ORF">SISNIDRAFT_3965</name>
</gene>
<dbReference type="PANTHER" id="PTHR12281">
    <property type="entry name" value="RP42 RELATED"/>
    <property type="match status" value="1"/>
</dbReference>
<sequence>MCFPWARRKAKVIHSPSSTSISSKSPANVPKPTLTNSVMSQVQPKKNTVAPFTASHAATLFEEYRDKDTKGDEEDVIGPEGMEKLCQDAELDMAGAKPILLAWTLGAKEMGKFTRGEWTEGTSRWK</sequence>